<dbReference type="EMBL" id="BGZK01000558">
    <property type="protein sequence ID" value="GBP50082.1"/>
    <property type="molecule type" value="Genomic_DNA"/>
</dbReference>
<gene>
    <name evidence="1" type="ORF">EVAR_17343_1</name>
</gene>
<proteinExistence type="predicted"/>
<name>A0A4C1WHT1_EUMVA</name>
<dbReference type="AlphaFoldDB" id="A0A4C1WHT1"/>
<protein>
    <submittedName>
        <fullName evidence="1">Uncharacterized protein</fullName>
    </submittedName>
</protein>
<accession>A0A4C1WHT1</accession>
<keyword evidence="2" id="KW-1185">Reference proteome</keyword>
<dbReference type="Proteomes" id="UP000299102">
    <property type="component" value="Unassembled WGS sequence"/>
</dbReference>
<organism evidence="1 2">
    <name type="scientific">Eumeta variegata</name>
    <name type="common">Bagworm moth</name>
    <name type="synonym">Eumeta japonica</name>
    <dbReference type="NCBI Taxonomy" id="151549"/>
    <lineage>
        <taxon>Eukaryota</taxon>
        <taxon>Metazoa</taxon>
        <taxon>Ecdysozoa</taxon>
        <taxon>Arthropoda</taxon>
        <taxon>Hexapoda</taxon>
        <taxon>Insecta</taxon>
        <taxon>Pterygota</taxon>
        <taxon>Neoptera</taxon>
        <taxon>Endopterygota</taxon>
        <taxon>Lepidoptera</taxon>
        <taxon>Glossata</taxon>
        <taxon>Ditrysia</taxon>
        <taxon>Tineoidea</taxon>
        <taxon>Psychidae</taxon>
        <taxon>Oiketicinae</taxon>
        <taxon>Eumeta</taxon>
    </lineage>
</organism>
<comment type="caution">
    <text evidence="1">The sequence shown here is derived from an EMBL/GenBank/DDBJ whole genome shotgun (WGS) entry which is preliminary data.</text>
</comment>
<reference evidence="1 2" key="1">
    <citation type="journal article" date="2019" name="Commun. Biol.">
        <title>The bagworm genome reveals a unique fibroin gene that provides high tensile strength.</title>
        <authorList>
            <person name="Kono N."/>
            <person name="Nakamura H."/>
            <person name="Ohtoshi R."/>
            <person name="Tomita M."/>
            <person name="Numata K."/>
            <person name="Arakawa K."/>
        </authorList>
    </citation>
    <scope>NUCLEOTIDE SEQUENCE [LARGE SCALE GENOMIC DNA]</scope>
</reference>
<evidence type="ECO:0000313" key="1">
    <source>
        <dbReference type="EMBL" id="GBP50082.1"/>
    </source>
</evidence>
<sequence length="123" mass="12983">MDLTRLPLPIRTATALEPTSGQQAENLDMPDSLRNLGATSNSHKYLSFVLTDEMSSIEGYIFLPVHKSDGPTYVSNLADARKHRLRGSLCTGEGCGTCAASIAANGGPTPSCGCDSRIHATSD</sequence>
<evidence type="ECO:0000313" key="2">
    <source>
        <dbReference type="Proteomes" id="UP000299102"/>
    </source>
</evidence>